<organism evidence="12 13">
    <name type="scientific">Candidatus Avoscillospira stercoripullorum</name>
    <dbReference type="NCBI Taxonomy" id="2840709"/>
    <lineage>
        <taxon>Bacteria</taxon>
        <taxon>Bacillati</taxon>
        <taxon>Bacillota</taxon>
        <taxon>Clostridia</taxon>
        <taxon>Eubacteriales</taxon>
        <taxon>Oscillospiraceae</taxon>
        <taxon>Oscillospiraceae incertae sedis</taxon>
        <taxon>Candidatus Avoscillospira</taxon>
    </lineage>
</organism>
<evidence type="ECO:0000256" key="4">
    <source>
        <dbReference type="ARBA" id="ARBA00022695"/>
    </source>
</evidence>
<reference evidence="12" key="2">
    <citation type="journal article" date="2021" name="PeerJ">
        <title>Extensive microbial diversity within the chicken gut microbiome revealed by metagenomics and culture.</title>
        <authorList>
            <person name="Gilroy R."/>
            <person name="Ravi A."/>
            <person name="Getino M."/>
            <person name="Pursley I."/>
            <person name="Horton D.L."/>
            <person name="Alikhan N.F."/>
            <person name="Baker D."/>
            <person name="Gharbi K."/>
            <person name="Hall N."/>
            <person name="Watson M."/>
            <person name="Adriaenssens E.M."/>
            <person name="Foster-Nyarko E."/>
            <person name="Jarju S."/>
            <person name="Secka A."/>
            <person name="Antonio M."/>
            <person name="Oren A."/>
            <person name="Chaudhuri R.R."/>
            <person name="La Ragione R."/>
            <person name="Hildebrand F."/>
            <person name="Pallen M.J."/>
        </authorList>
    </citation>
    <scope>NUCLEOTIDE SEQUENCE</scope>
    <source>
        <strain evidence="12">ChiHjej9B8-7071</strain>
    </source>
</reference>
<reference evidence="12" key="1">
    <citation type="submission" date="2020-10" db="EMBL/GenBank/DDBJ databases">
        <authorList>
            <person name="Gilroy R."/>
        </authorList>
    </citation>
    <scope>NUCLEOTIDE SEQUENCE</scope>
    <source>
        <strain evidence="12">ChiHjej9B8-7071</strain>
    </source>
</reference>
<evidence type="ECO:0000256" key="3">
    <source>
        <dbReference type="ARBA" id="ARBA00022679"/>
    </source>
</evidence>
<gene>
    <name evidence="9" type="primary">glgC</name>
    <name evidence="12" type="ORF">IAA70_05700</name>
</gene>
<keyword evidence="5 9" id="KW-0547">Nucleotide-binding</keyword>
<evidence type="ECO:0000259" key="11">
    <source>
        <dbReference type="Pfam" id="PF24894"/>
    </source>
</evidence>
<protein>
    <recommendedName>
        <fullName evidence="9">Glucose-1-phosphate adenylyltransferase</fullName>
        <ecNumber evidence="9">2.7.7.27</ecNumber>
    </recommendedName>
    <alternativeName>
        <fullName evidence="9">ADP-glucose pyrophosphorylase</fullName>
        <shortName evidence="9">ADPGlc PPase</shortName>
    </alternativeName>
    <alternativeName>
        <fullName evidence="9">ADP-glucose synthase</fullName>
    </alternativeName>
</protein>
<evidence type="ECO:0000256" key="7">
    <source>
        <dbReference type="ARBA" id="ARBA00023056"/>
    </source>
</evidence>
<comment type="catalytic activity">
    <reaction evidence="9">
        <text>alpha-D-glucose 1-phosphate + ATP + H(+) = ADP-alpha-D-glucose + diphosphate</text>
        <dbReference type="Rhea" id="RHEA:12120"/>
        <dbReference type="ChEBI" id="CHEBI:15378"/>
        <dbReference type="ChEBI" id="CHEBI:30616"/>
        <dbReference type="ChEBI" id="CHEBI:33019"/>
        <dbReference type="ChEBI" id="CHEBI:57498"/>
        <dbReference type="ChEBI" id="CHEBI:58601"/>
        <dbReference type="EC" id="2.7.7.27"/>
    </reaction>
</comment>
<keyword evidence="2 9" id="KW-0321">Glycogen metabolism</keyword>
<dbReference type="NCBIfam" id="NF003670">
    <property type="entry name" value="PRK05293.1"/>
    <property type="match status" value="1"/>
</dbReference>
<evidence type="ECO:0000256" key="1">
    <source>
        <dbReference type="ARBA" id="ARBA00010443"/>
    </source>
</evidence>
<evidence type="ECO:0000313" key="13">
    <source>
        <dbReference type="Proteomes" id="UP000824258"/>
    </source>
</evidence>
<dbReference type="Proteomes" id="UP000824258">
    <property type="component" value="Unassembled WGS sequence"/>
</dbReference>
<comment type="pathway">
    <text evidence="9">Glycan biosynthesis; glycogen biosynthesis.</text>
</comment>
<dbReference type="InterPro" id="IPR056818">
    <property type="entry name" value="GlmU/GlgC-like_hexapep"/>
</dbReference>
<dbReference type="InterPro" id="IPR005835">
    <property type="entry name" value="NTP_transferase_dom"/>
</dbReference>
<dbReference type="Pfam" id="PF00483">
    <property type="entry name" value="NTP_transferase"/>
    <property type="match status" value="1"/>
</dbReference>
<dbReference type="EMBL" id="DVGD01000181">
    <property type="protein sequence ID" value="HIR09877.1"/>
    <property type="molecule type" value="Genomic_DNA"/>
</dbReference>
<dbReference type="AlphaFoldDB" id="A0A9D1A7T9"/>
<keyword evidence="3 9" id="KW-0808">Transferase</keyword>
<feature type="binding site" evidence="9">
    <location>
        <begin position="182"/>
        <end position="183"/>
    </location>
    <ligand>
        <name>alpha-D-glucose 1-phosphate</name>
        <dbReference type="ChEBI" id="CHEBI:58601"/>
    </ligand>
</feature>
<dbReference type="Gene3D" id="2.160.10.10">
    <property type="entry name" value="Hexapeptide repeat proteins"/>
    <property type="match status" value="1"/>
</dbReference>
<dbReference type="NCBIfam" id="TIGR02091">
    <property type="entry name" value="glgC"/>
    <property type="match status" value="1"/>
</dbReference>
<dbReference type="PROSITE" id="PS00810">
    <property type="entry name" value="ADP_GLC_PYROPHOSPH_3"/>
    <property type="match status" value="1"/>
</dbReference>
<dbReference type="PANTHER" id="PTHR43523">
    <property type="entry name" value="GLUCOSE-1-PHOSPHATE ADENYLYLTRANSFERASE-RELATED"/>
    <property type="match status" value="1"/>
</dbReference>
<evidence type="ECO:0000259" key="10">
    <source>
        <dbReference type="Pfam" id="PF00483"/>
    </source>
</evidence>
<evidence type="ECO:0000256" key="8">
    <source>
        <dbReference type="ARBA" id="ARBA00023277"/>
    </source>
</evidence>
<dbReference type="PROSITE" id="PS00809">
    <property type="entry name" value="ADP_GLC_PYROPHOSPH_2"/>
    <property type="match status" value="1"/>
</dbReference>
<dbReference type="InterPro" id="IPR029044">
    <property type="entry name" value="Nucleotide-diphossugar_trans"/>
</dbReference>
<feature type="site" description="Could play a key role in the communication between the regulatory and the substrate sites" evidence="9">
    <location>
        <position position="101"/>
    </location>
</feature>
<keyword evidence="7 9" id="KW-0320">Glycogen biosynthesis</keyword>
<evidence type="ECO:0000313" key="12">
    <source>
        <dbReference type="EMBL" id="HIR09877.1"/>
    </source>
</evidence>
<keyword evidence="4 9" id="KW-0548">Nucleotidyltransferase</keyword>
<feature type="site" description="Could play a key role in the communication between the regulatory and the substrate sites" evidence="9">
    <location>
        <position position="62"/>
    </location>
</feature>
<accession>A0A9D1A7T9</accession>
<feature type="binding site" evidence="9">
    <location>
        <position position="102"/>
    </location>
    <ligand>
        <name>alpha-D-glucose 1-phosphate</name>
        <dbReference type="ChEBI" id="CHEBI:58601"/>
    </ligand>
</feature>
<dbReference type="Gene3D" id="3.90.550.10">
    <property type="entry name" value="Spore Coat Polysaccharide Biosynthesis Protein SpsA, Chain A"/>
    <property type="match status" value="1"/>
</dbReference>
<feature type="binding site" evidence="9">
    <location>
        <position position="167"/>
    </location>
    <ligand>
        <name>alpha-D-glucose 1-phosphate</name>
        <dbReference type="ChEBI" id="CHEBI:58601"/>
    </ligand>
</feature>
<sequence length="396" mass="43545">MYFQKKRCVAMLLAGGQGSRLKVLTENTAKPAVPFGGKYRIIDFPLSNCVNSHIDTVGILTQYQPLELNEYIGNGQPWDLNNSHGGVSILPPYARAKGSEWYKGTANAIYQNIRFIDRYNPDQVLILSGDHIYEMDYAKMLRFHEKSEADCTIAVRSVPMEEASRFGIMNTNEDGSIFEFEEKPKHPKSNKASMGIYIFKWSVLKTFLEADEADPKSENDFGKNIIPNLLNSGHKLMAYEFEGYWKDVGTINSLWEANMDLLGETPAFNIYGSAGRKIYARNYAMPSGFIAKGSEISDSFVAEGCEVFGTVHHSIISTGCTIGKGAEIRDSVIMPNVVIENGVRISHAIVAEDCIIRAGATVGADQEGSVETLKISVIGKGKTITEGAVVAPGEIL</sequence>
<comment type="caution">
    <text evidence="12">The sequence shown here is derived from an EMBL/GenBank/DDBJ whole genome shotgun (WGS) entry which is preliminary data.</text>
</comment>
<dbReference type="InterPro" id="IPR011831">
    <property type="entry name" value="ADP-Glc_PPase"/>
</dbReference>
<dbReference type="CDD" id="cd04651">
    <property type="entry name" value="LbH_G1P_AT_C"/>
    <property type="match status" value="1"/>
</dbReference>
<keyword evidence="8 9" id="KW-0119">Carbohydrate metabolism</keyword>
<dbReference type="PROSITE" id="PS00808">
    <property type="entry name" value="ADP_GLC_PYROPHOSPH_1"/>
    <property type="match status" value="1"/>
</dbReference>
<dbReference type="GO" id="GO:0005524">
    <property type="term" value="F:ATP binding"/>
    <property type="evidence" value="ECO:0007669"/>
    <property type="project" value="UniProtKB-KW"/>
</dbReference>
<evidence type="ECO:0000256" key="5">
    <source>
        <dbReference type="ARBA" id="ARBA00022741"/>
    </source>
</evidence>
<feature type="binding site" evidence="9">
    <location>
        <position position="193"/>
    </location>
    <ligand>
        <name>alpha-D-glucose 1-phosphate</name>
        <dbReference type="ChEBI" id="CHEBI:58601"/>
    </ligand>
</feature>
<dbReference type="GO" id="GO:0008878">
    <property type="term" value="F:glucose-1-phosphate adenylyltransferase activity"/>
    <property type="evidence" value="ECO:0007669"/>
    <property type="project" value="UniProtKB-UniRule"/>
</dbReference>
<dbReference type="CDD" id="cd02508">
    <property type="entry name" value="ADP_Glucose_PP"/>
    <property type="match status" value="1"/>
</dbReference>
<feature type="domain" description="Nucleotidyl transferase" evidence="10">
    <location>
        <begin position="10"/>
        <end position="262"/>
    </location>
</feature>
<keyword evidence="6 9" id="KW-0067">ATP-binding</keyword>
<dbReference type="InterPro" id="IPR023049">
    <property type="entry name" value="GlgC_bac"/>
</dbReference>
<dbReference type="HAMAP" id="MF_00624">
    <property type="entry name" value="GlgC"/>
    <property type="match status" value="1"/>
</dbReference>
<dbReference type="InterPro" id="IPR011004">
    <property type="entry name" value="Trimer_LpxA-like_sf"/>
</dbReference>
<dbReference type="SUPFAM" id="SSF51161">
    <property type="entry name" value="Trimeric LpxA-like enzymes"/>
    <property type="match status" value="1"/>
</dbReference>
<dbReference type="InterPro" id="IPR005836">
    <property type="entry name" value="ADP_Glu_pyroP_CS"/>
</dbReference>
<dbReference type="EC" id="2.7.7.27" evidence="9"/>
<dbReference type="Pfam" id="PF24894">
    <property type="entry name" value="Hexapep_GlmU"/>
    <property type="match status" value="1"/>
</dbReference>
<proteinExistence type="inferred from homology"/>
<feature type="domain" description="Glucose-1-phosphate adenylyltransferase/Bifunctional protein GlmU-like C-terminal hexapeptide" evidence="11">
    <location>
        <begin position="294"/>
        <end position="374"/>
    </location>
</feature>
<evidence type="ECO:0000256" key="9">
    <source>
        <dbReference type="HAMAP-Rule" id="MF_00624"/>
    </source>
</evidence>
<evidence type="ECO:0000256" key="2">
    <source>
        <dbReference type="ARBA" id="ARBA00022600"/>
    </source>
</evidence>
<name>A0A9D1A7T9_9FIRM</name>
<comment type="function">
    <text evidence="9">Involved in the biosynthesis of ADP-glucose, a building block required for the elongation reactions to produce glycogen. Catalyzes the reaction between ATP and alpha-D-glucose 1-phosphate (G1P) to produce pyrophosphate and ADP-Glc.</text>
</comment>
<dbReference type="SUPFAM" id="SSF53448">
    <property type="entry name" value="Nucleotide-diphospho-sugar transferases"/>
    <property type="match status" value="1"/>
</dbReference>
<comment type="subunit">
    <text evidence="9">Homotetramer.</text>
</comment>
<evidence type="ECO:0000256" key="6">
    <source>
        <dbReference type="ARBA" id="ARBA00022840"/>
    </source>
</evidence>
<dbReference type="GO" id="GO:0005978">
    <property type="term" value="P:glycogen biosynthetic process"/>
    <property type="evidence" value="ECO:0007669"/>
    <property type="project" value="UniProtKB-UniRule"/>
</dbReference>
<dbReference type="PANTHER" id="PTHR43523:SF2">
    <property type="entry name" value="GLUCOSE-1-PHOSPHATE ADENYLYLTRANSFERASE"/>
    <property type="match status" value="1"/>
</dbReference>
<comment type="similarity">
    <text evidence="1 9">Belongs to the bacterial/plant glucose-1-phosphate adenylyltransferase family.</text>
</comment>